<dbReference type="AlphaFoldDB" id="A0A9Q1AAX4"/>
<sequence length="137" mass="15113">MEEREEKEDQSYIQTAISGNSGAHLADNKCSLLQIRNGFCASGIQDTNKTLTSILGATRKETCLDNIFDARGCRKDNIQTKESCKETCLDNIVDARGCRKDNIQTKESCSSGWNLFMGQSSLCDIDTHQGAKIRKAA</sequence>
<evidence type="ECO:0000313" key="1">
    <source>
        <dbReference type="EMBL" id="KAJ6764382.1"/>
    </source>
</evidence>
<name>A0A9Q1AAX4_9ROSI</name>
<protein>
    <submittedName>
        <fullName evidence="1">Uncharacterized protein</fullName>
    </submittedName>
</protein>
<gene>
    <name evidence="1" type="ORF">OIU74_023294</name>
</gene>
<dbReference type="EMBL" id="JAPFFM010000004">
    <property type="protein sequence ID" value="KAJ6764382.1"/>
    <property type="molecule type" value="Genomic_DNA"/>
</dbReference>
<keyword evidence="2" id="KW-1185">Reference proteome</keyword>
<reference evidence="1" key="2">
    <citation type="journal article" date="2023" name="Int. J. Mol. Sci.">
        <title>De Novo Assembly and Annotation of 11 Diverse Shrub Willow (Salix) Genomes Reveals Novel Gene Organization in Sex-Linked Regions.</title>
        <authorList>
            <person name="Hyden B."/>
            <person name="Feng K."/>
            <person name="Yates T.B."/>
            <person name="Jawdy S."/>
            <person name="Cereghino C."/>
            <person name="Smart L.B."/>
            <person name="Muchero W."/>
        </authorList>
    </citation>
    <scope>NUCLEOTIDE SEQUENCE</scope>
    <source>
        <tissue evidence="1">Shoot tip</tissue>
    </source>
</reference>
<proteinExistence type="predicted"/>
<accession>A0A9Q1AAX4</accession>
<organism evidence="1 2">
    <name type="scientific">Salix koriyanagi</name>
    <dbReference type="NCBI Taxonomy" id="2511006"/>
    <lineage>
        <taxon>Eukaryota</taxon>
        <taxon>Viridiplantae</taxon>
        <taxon>Streptophyta</taxon>
        <taxon>Embryophyta</taxon>
        <taxon>Tracheophyta</taxon>
        <taxon>Spermatophyta</taxon>
        <taxon>Magnoliopsida</taxon>
        <taxon>eudicotyledons</taxon>
        <taxon>Gunneridae</taxon>
        <taxon>Pentapetalae</taxon>
        <taxon>rosids</taxon>
        <taxon>fabids</taxon>
        <taxon>Malpighiales</taxon>
        <taxon>Salicaceae</taxon>
        <taxon>Saliceae</taxon>
        <taxon>Salix</taxon>
    </lineage>
</organism>
<comment type="caution">
    <text evidence="1">The sequence shown here is derived from an EMBL/GenBank/DDBJ whole genome shotgun (WGS) entry which is preliminary data.</text>
</comment>
<evidence type="ECO:0000313" key="2">
    <source>
        <dbReference type="Proteomes" id="UP001151752"/>
    </source>
</evidence>
<reference evidence="1" key="1">
    <citation type="submission" date="2022-11" db="EMBL/GenBank/DDBJ databases">
        <authorList>
            <person name="Hyden B.L."/>
            <person name="Feng K."/>
            <person name="Yates T."/>
            <person name="Jawdy S."/>
            <person name="Smart L.B."/>
            <person name="Muchero W."/>
        </authorList>
    </citation>
    <scope>NUCLEOTIDE SEQUENCE</scope>
    <source>
        <tissue evidence="1">Shoot tip</tissue>
    </source>
</reference>
<dbReference type="Proteomes" id="UP001151752">
    <property type="component" value="Chromosome 12"/>
</dbReference>